<evidence type="ECO:0000313" key="3">
    <source>
        <dbReference type="Proteomes" id="UP001174909"/>
    </source>
</evidence>
<dbReference type="Proteomes" id="UP001174909">
    <property type="component" value="Unassembled WGS sequence"/>
</dbReference>
<dbReference type="EMBL" id="CASHTH010002902">
    <property type="protein sequence ID" value="CAI8036847.1"/>
    <property type="molecule type" value="Genomic_DNA"/>
</dbReference>
<proteinExistence type="predicted"/>
<sequence length="72" mass="8407">MLGSQSEKKQVLLAPRTVVEPFFSSFCLETSSDTTFHSSQKPHPLAEPPAEREPPQYLQQHQLKQYFHCYYH</sequence>
<name>A0AA35SX30_GEOBA</name>
<organism evidence="2 3">
    <name type="scientific">Geodia barretti</name>
    <name type="common">Barrett's horny sponge</name>
    <dbReference type="NCBI Taxonomy" id="519541"/>
    <lineage>
        <taxon>Eukaryota</taxon>
        <taxon>Metazoa</taxon>
        <taxon>Porifera</taxon>
        <taxon>Demospongiae</taxon>
        <taxon>Heteroscleromorpha</taxon>
        <taxon>Tetractinellida</taxon>
        <taxon>Astrophorina</taxon>
        <taxon>Geodiidae</taxon>
        <taxon>Geodia</taxon>
    </lineage>
</organism>
<protein>
    <submittedName>
        <fullName evidence="2">Uncharacterized protein</fullName>
    </submittedName>
</protein>
<keyword evidence="3" id="KW-1185">Reference proteome</keyword>
<dbReference type="AlphaFoldDB" id="A0AA35SX30"/>
<comment type="caution">
    <text evidence="2">The sequence shown here is derived from an EMBL/GenBank/DDBJ whole genome shotgun (WGS) entry which is preliminary data.</text>
</comment>
<reference evidence="2" key="1">
    <citation type="submission" date="2023-03" db="EMBL/GenBank/DDBJ databases">
        <authorList>
            <person name="Steffen K."/>
            <person name="Cardenas P."/>
        </authorList>
    </citation>
    <scope>NUCLEOTIDE SEQUENCE</scope>
</reference>
<feature type="region of interest" description="Disordered" evidence="1">
    <location>
        <begin position="33"/>
        <end position="54"/>
    </location>
</feature>
<evidence type="ECO:0000256" key="1">
    <source>
        <dbReference type="SAM" id="MobiDB-lite"/>
    </source>
</evidence>
<accession>A0AA35SX30</accession>
<gene>
    <name evidence="2" type="ORF">GBAR_LOCUS20641</name>
</gene>
<evidence type="ECO:0000313" key="2">
    <source>
        <dbReference type="EMBL" id="CAI8036847.1"/>
    </source>
</evidence>